<dbReference type="FunFam" id="2.60.40.10:FF:001521">
    <property type="entry name" value="Interleukin 27 receptor subunit alpha"/>
    <property type="match status" value="1"/>
</dbReference>
<proteinExistence type="inferred from homology"/>
<evidence type="ECO:0000256" key="10">
    <source>
        <dbReference type="ARBA" id="ARBA00070665"/>
    </source>
</evidence>
<feature type="domain" description="Fibronectin type-III" evidence="12">
    <location>
        <begin position="223"/>
        <end position="318"/>
    </location>
</feature>
<dbReference type="FunFam" id="2.60.40.10:FF:001691">
    <property type="entry name" value="interleukin-27 receptor subunit alpha"/>
    <property type="match status" value="1"/>
</dbReference>
<evidence type="ECO:0000313" key="14">
    <source>
        <dbReference type="Proteomes" id="UP000011518"/>
    </source>
</evidence>
<evidence type="ECO:0000256" key="2">
    <source>
        <dbReference type="ARBA" id="ARBA00008921"/>
    </source>
</evidence>
<keyword evidence="8 13" id="KW-0675">Receptor</keyword>
<reference evidence="14" key="1">
    <citation type="submission" date="2012-07" db="EMBL/GenBank/DDBJ databases">
        <title>Genome of the Chinese tree shrew, a rising model animal genetically related to primates.</title>
        <authorList>
            <person name="Zhang G."/>
            <person name="Fan Y."/>
            <person name="Yao Y."/>
            <person name="Huang Z."/>
        </authorList>
    </citation>
    <scope>NUCLEOTIDE SEQUENCE [LARGE SCALE GENOMIC DNA]</scope>
</reference>
<dbReference type="Proteomes" id="UP000011518">
    <property type="component" value="Unassembled WGS sequence"/>
</dbReference>
<evidence type="ECO:0000313" key="13">
    <source>
        <dbReference type="EMBL" id="ELV14334.1"/>
    </source>
</evidence>
<evidence type="ECO:0000256" key="4">
    <source>
        <dbReference type="ARBA" id="ARBA00022729"/>
    </source>
</evidence>
<dbReference type="InterPro" id="IPR003961">
    <property type="entry name" value="FN3_dom"/>
</dbReference>
<dbReference type="InterPro" id="IPR013783">
    <property type="entry name" value="Ig-like_fold"/>
</dbReference>
<dbReference type="PANTHER" id="PTHR48423">
    <property type="entry name" value="INTERLEUKIN-27 RECEPTOR SUBUNIT ALPHA"/>
    <property type="match status" value="1"/>
</dbReference>
<evidence type="ECO:0000259" key="12">
    <source>
        <dbReference type="PROSITE" id="PS50853"/>
    </source>
</evidence>
<dbReference type="InParanoid" id="L8YGQ1"/>
<dbReference type="Gene3D" id="2.60.40.10">
    <property type="entry name" value="Immunoglobulins"/>
    <property type="match status" value="3"/>
</dbReference>
<sequence>MFDKLLVWGTEAGRPLWSPVFVDLETRLKPNTPWLSPDVGFSDADPLDATIHWTPPTWPSHKDLLCQFRYQRCQEETWTLVEPELSMSLASVEIQDLELASSYEVSGRCRVQTEEDLWGEWSPPLSFQTPQSAPKDVWVAGILCGTSSGQTPQLLWKAPESCVQVAYVVLFWAGGQTLTQEGLPCCNTSIPTWAEGASVSAVNASSWEPPTNLSLLCLAPGSAPRSVEVRSIPGRPELLVTWQQGSGETQEHVVDWAQDGDPLENFNWIWVPPGNLSALLPGTFTGGVPYRITVTAVSPWGLAPASSVWGFREELGPALWRLPDDPPGTPAIAWGKVPRSQLRGHLTHYTVCVRSGSRPPVCKNVSGSTQNITLPDLHSGPCEIWVTASTIAGQGPPGRPSLQLHLPDNSLQWKVLPGVLFLWGVFLLGCGLSLATSGRSLPLWHKVLPRWVWEKVPDPANSSFSQPHVEDVPQVQPPQDSPILEVEEIEPQPVTEDPRAATPIDSGYEKHFLPTAEELGLLEPHRLQVLA</sequence>
<keyword evidence="7" id="KW-0472">Membrane</keyword>
<evidence type="ECO:0000256" key="9">
    <source>
        <dbReference type="ARBA" id="ARBA00023180"/>
    </source>
</evidence>
<dbReference type="EMBL" id="KB358908">
    <property type="protein sequence ID" value="ELV14334.1"/>
    <property type="molecule type" value="Genomic_DNA"/>
</dbReference>
<evidence type="ECO:0000256" key="6">
    <source>
        <dbReference type="ARBA" id="ARBA00022989"/>
    </source>
</evidence>
<dbReference type="FunFam" id="2.60.40.10:FF:001712">
    <property type="entry name" value="Interleukin-27 receptor subunit alpha"/>
    <property type="match status" value="1"/>
</dbReference>
<protein>
    <recommendedName>
        <fullName evidence="10">Interleukin-27 receptor subunit alpha</fullName>
    </recommendedName>
    <alternativeName>
        <fullName evidence="11">Type I T-cell cytokine receptor</fullName>
    </alternativeName>
</protein>
<keyword evidence="14" id="KW-1185">Reference proteome</keyword>
<dbReference type="GO" id="GO:0045509">
    <property type="term" value="F:interleukin-27 receptor activity"/>
    <property type="evidence" value="ECO:0007669"/>
    <property type="project" value="TreeGrafter"/>
</dbReference>
<dbReference type="FunCoup" id="L8YGQ1">
    <property type="interactions" value="337"/>
</dbReference>
<dbReference type="STRING" id="246437.L8YGQ1"/>
<accession>L8YGQ1</accession>
<dbReference type="eggNOG" id="ENOG502RF72">
    <property type="taxonomic scope" value="Eukaryota"/>
</dbReference>
<comment type="similarity">
    <text evidence="2">Belongs to the type I cytokine receptor family. Type 2 subfamily.</text>
</comment>
<keyword evidence="4" id="KW-0732">Signal</keyword>
<evidence type="ECO:0000256" key="11">
    <source>
        <dbReference type="ARBA" id="ARBA00078561"/>
    </source>
</evidence>
<evidence type="ECO:0000256" key="1">
    <source>
        <dbReference type="ARBA" id="ARBA00004479"/>
    </source>
</evidence>
<evidence type="ECO:0000256" key="8">
    <source>
        <dbReference type="ARBA" id="ARBA00023170"/>
    </source>
</evidence>
<dbReference type="CDD" id="cd00063">
    <property type="entry name" value="FN3"/>
    <property type="match status" value="1"/>
</dbReference>
<dbReference type="InterPro" id="IPR052672">
    <property type="entry name" value="Type1_Cytokine_Rcpt_Type2"/>
</dbReference>
<dbReference type="SUPFAM" id="SSF49265">
    <property type="entry name" value="Fibronectin type III"/>
    <property type="match status" value="3"/>
</dbReference>
<feature type="domain" description="Fibronectin type-III" evidence="12">
    <location>
        <begin position="33"/>
        <end position="132"/>
    </location>
</feature>
<evidence type="ECO:0000256" key="3">
    <source>
        <dbReference type="ARBA" id="ARBA00022692"/>
    </source>
</evidence>
<gene>
    <name evidence="13" type="ORF">TREES_T100001215</name>
</gene>
<evidence type="ECO:0000256" key="7">
    <source>
        <dbReference type="ARBA" id="ARBA00023136"/>
    </source>
</evidence>
<keyword evidence="3" id="KW-0812">Transmembrane</keyword>
<dbReference type="GO" id="GO:0005886">
    <property type="term" value="C:plasma membrane"/>
    <property type="evidence" value="ECO:0007669"/>
    <property type="project" value="UniProtKB-ARBA"/>
</dbReference>
<organism evidence="13 14">
    <name type="scientific">Tupaia chinensis</name>
    <name type="common">Chinese tree shrew</name>
    <name type="synonym">Tupaia belangeri chinensis</name>
    <dbReference type="NCBI Taxonomy" id="246437"/>
    <lineage>
        <taxon>Eukaryota</taxon>
        <taxon>Metazoa</taxon>
        <taxon>Chordata</taxon>
        <taxon>Craniata</taxon>
        <taxon>Vertebrata</taxon>
        <taxon>Euteleostomi</taxon>
        <taxon>Mammalia</taxon>
        <taxon>Eutheria</taxon>
        <taxon>Euarchontoglires</taxon>
        <taxon>Scandentia</taxon>
        <taxon>Tupaiidae</taxon>
        <taxon>Tupaia</taxon>
    </lineage>
</organism>
<reference evidence="14" key="2">
    <citation type="journal article" date="2013" name="Nat. Commun.">
        <title>Genome of the Chinese tree shrew.</title>
        <authorList>
            <person name="Fan Y."/>
            <person name="Huang Z.Y."/>
            <person name="Cao C.C."/>
            <person name="Chen C.S."/>
            <person name="Chen Y.X."/>
            <person name="Fan D.D."/>
            <person name="He J."/>
            <person name="Hou H.L."/>
            <person name="Hu L."/>
            <person name="Hu X.T."/>
            <person name="Jiang X.T."/>
            <person name="Lai R."/>
            <person name="Lang Y.S."/>
            <person name="Liang B."/>
            <person name="Liao S.G."/>
            <person name="Mu D."/>
            <person name="Ma Y.Y."/>
            <person name="Niu Y.Y."/>
            <person name="Sun X.Q."/>
            <person name="Xia J.Q."/>
            <person name="Xiao J."/>
            <person name="Xiong Z.Q."/>
            <person name="Xu L."/>
            <person name="Yang L."/>
            <person name="Zhang Y."/>
            <person name="Zhao W."/>
            <person name="Zhao X.D."/>
            <person name="Zheng Y.T."/>
            <person name="Zhou J.M."/>
            <person name="Zhu Y.B."/>
            <person name="Zhang G.J."/>
            <person name="Wang J."/>
            <person name="Yao Y.G."/>
        </authorList>
    </citation>
    <scope>NUCLEOTIDE SEQUENCE [LARGE SCALE GENOMIC DNA]</scope>
</reference>
<keyword evidence="5" id="KW-0677">Repeat</keyword>
<comment type="subcellular location">
    <subcellularLocation>
        <location evidence="1">Membrane</location>
        <topology evidence="1">Single-pass type I membrane protein</topology>
    </subcellularLocation>
</comment>
<evidence type="ECO:0000256" key="5">
    <source>
        <dbReference type="ARBA" id="ARBA00022737"/>
    </source>
</evidence>
<dbReference type="PROSITE" id="PS50853">
    <property type="entry name" value="FN3"/>
    <property type="match status" value="2"/>
</dbReference>
<keyword evidence="6" id="KW-1133">Transmembrane helix</keyword>
<dbReference type="InterPro" id="IPR036116">
    <property type="entry name" value="FN3_sf"/>
</dbReference>
<name>L8YGQ1_TUPCH</name>
<keyword evidence="9" id="KW-0325">Glycoprotein</keyword>
<dbReference type="AlphaFoldDB" id="L8YGQ1"/>
<dbReference type="PANTHER" id="PTHR48423:SF1">
    <property type="entry name" value="INTERLEUKIN-27 RECEPTOR SUBUNIT ALPHA"/>
    <property type="match status" value="1"/>
</dbReference>